<organism evidence="2 3">
    <name type="scientific">Chitinibacter fontanus</name>
    <dbReference type="NCBI Taxonomy" id="1737446"/>
    <lineage>
        <taxon>Bacteria</taxon>
        <taxon>Pseudomonadati</taxon>
        <taxon>Pseudomonadota</taxon>
        <taxon>Betaproteobacteria</taxon>
        <taxon>Neisseriales</taxon>
        <taxon>Chitinibacteraceae</taxon>
        <taxon>Chitinibacter</taxon>
    </lineage>
</organism>
<accession>A0A7D5ZAM3</accession>
<dbReference type="InterPro" id="IPR043519">
    <property type="entry name" value="NT_sf"/>
</dbReference>
<gene>
    <name evidence="2" type="ORF">HZU75_03260</name>
</gene>
<name>A0A7D5ZAM3_9NEIS</name>
<dbReference type="EMBL" id="CP058952">
    <property type="protein sequence ID" value="QLI80626.1"/>
    <property type="molecule type" value="Genomic_DNA"/>
</dbReference>
<evidence type="ECO:0000313" key="3">
    <source>
        <dbReference type="Proteomes" id="UP000510822"/>
    </source>
</evidence>
<keyword evidence="1" id="KW-0812">Transmembrane</keyword>
<evidence type="ECO:0000256" key="1">
    <source>
        <dbReference type="SAM" id="Phobius"/>
    </source>
</evidence>
<keyword evidence="1" id="KW-1133">Transmembrane helix</keyword>
<protein>
    <recommendedName>
        <fullName evidence="4">Nucleotidyl transferase AbiEii/AbiGii toxin family protein</fullName>
    </recommendedName>
</protein>
<dbReference type="SUPFAM" id="SSF81301">
    <property type="entry name" value="Nucleotidyltransferase"/>
    <property type="match status" value="1"/>
</dbReference>
<dbReference type="Gene3D" id="3.30.460.40">
    <property type="match status" value="1"/>
</dbReference>
<dbReference type="RefSeq" id="WP_180307766.1">
    <property type="nucleotide sequence ID" value="NZ_CP058952.1"/>
</dbReference>
<dbReference type="KEGG" id="cfon:HZU75_03260"/>
<sequence length="156" mass="17573">MQYLIVPNGNQKLIESLVGFGARFLVIGGVAVNFYIPSRVFNDLDILLEPTIETAKAVLKVLQLHGIPPNFDAHRLTFPNVQLPIKTNEFCADFLTPKNGFYFEQNWVDAHVVRVGKTAVKLASTNTLLELLADSPEEKHVVDRKLLERFLNKSLE</sequence>
<keyword evidence="1" id="KW-0472">Membrane</keyword>
<dbReference type="Proteomes" id="UP000510822">
    <property type="component" value="Chromosome"/>
</dbReference>
<keyword evidence="3" id="KW-1185">Reference proteome</keyword>
<reference evidence="2 3" key="1">
    <citation type="journal article" date="2016" name="Int. J. Syst. Evol. Microbiol.">
        <title>Chitinibacter fontanus sp. nov., isolated from a spring.</title>
        <authorList>
            <person name="Sheu S.Y."/>
            <person name="Li Y.S."/>
            <person name="Young C.C."/>
            <person name="Chen W.M."/>
        </authorList>
    </citation>
    <scope>NUCLEOTIDE SEQUENCE [LARGE SCALE GENOMIC DNA]</scope>
    <source>
        <strain evidence="2 3">STM-7</strain>
    </source>
</reference>
<feature type="transmembrane region" description="Helical" evidence="1">
    <location>
        <begin position="17"/>
        <end position="36"/>
    </location>
</feature>
<evidence type="ECO:0000313" key="2">
    <source>
        <dbReference type="EMBL" id="QLI80626.1"/>
    </source>
</evidence>
<dbReference type="AlphaFoldDB" id="A0A7D5ZAM3"/>
<proteinExistence type="predicted"/>
<evidence type="ECO:0008006" key="4">
    <source>
        <dbReference type="Google" id="ProtNLM"/>
    </source>
</evidence>